<evidence type="ECO:0000313" key="4">
    <source>
        <dbReference type="Proteomes" id="UP000193411"/>
    </source>
</evidence>
<accession>A0A1Y2HI07</accession>
<keyword evidence="2" id="KW-0732">Signal</keyword>
<feature type="region of interest" description="Disordered" evidence="1">
    <location>
        <begin position="101"/>
        <end position="178"/>
    </location>
</feature>
<evidence type="ECO:0000256" key="2">
    <source>
        <dbReference type="SAM" id="SignalP"/>
    </source>
</evidence>
<feature type="chain" id="PRO_5012033713" description="Extracellular membrane protein CFEM domain-containing protein" evidence="2">
    <location>
        <begin position="21"/>
        <end position="196"/>
    </location>
</feature>
<proteinExistence type="predicted"/>
<keyword evidence="4" id="KW-1185">Reference proteome</keyword>
<dbReference type="AlphaFoldDB" id="A0A1Y2HI07"/>
<reference evidence="3 4" key="1">
    <citation type="submission" date="2016-07" db="EMBL/GenBank/DDBJ databases">
        <title>Pervasive Adenine N6-methylation of Active Genes in Fungi.</title>
        <authorList>
            <consortium name="DOE Joint Genome Institute"/>
            <person name="Mondo S.J."/>
            <person name="Dannebaum R.O."/>
            <person name="Kuo R.C."/>
            <person name="Labutti K."/>
            <person name="Haridas S."/>
            <person name="Kuo A."/>
            <person name="Salamov A."/>
            <person name="Ahrendt S.R."/>
            <person name="Lipzen A."/>
            <person name="Sullivan W."/>
            <person name="Andreopoulos W.B."/>
            <person name="Clum A."/>
            <person name="Lindquist E."/>
            <person name="Daum C."/>
            <person name="Ramamoorthy G.K."/>
            <person name="Gryganskyi A."/>
            <person name="Culley D."/>
            <person name="Magnuson J.K."/>
            <person name="James T.Y."/>
            <person name="O'Malley M.A."/>
            <person name="Stajich J.E."/>
            <person name="Spatafora J.W."/>
            <person name="Visel A."/>
            <person name="Grigoriev I.V."/>
        </authorList>
    </citation>
    <scope>NUCLEOTIDE SEQUENCE [LARGE SCALE GENOMIC DNA]</scope>
    <source>
        <strain evidence="3 4">PL171</strain>
    </source>
</reference>
<dbReference type="EMBL" id="MCFL01000030">
    <property type="protein sequence ID" value="ORZ34247.1"/>
    <property type="molecule type" value="Genomic_DNA"/>
</dbReference>
<name>A0A1Y2HI07_9FUNG</name>
<sequence>MKLISFLTAILAVAVPSAIGQTGSICGNGADDTYLACLGNSQNQIQIACGSLANAGGRPYFQCMCDNMAYVLNCYNQCPAQRLAANGVRSDRQAWCDAAATAGSIPPPTRTTTSSTVRPSTSSTATSTGSTVGNSTLAGNATSTAARMSSTSSSSTASTSSNVQRPLRTASSSGDNSEPALALVGGAVAAIVAALG</sequence>
<dbReference type="OrthoDB" id="2507140at2759"/>
<evidence type="ECO:0008006" key="5">
    <source>
        <dbReference type="Google" id="ProtNLM"/>
    </source>
</evidence>
<comment type="caution">
    <text evidence="3">The sequence shown here is derived from an EMBL/GenBank/DDBJ whole genome shotgun (WGS) entry which is preliminary data.</text>
</comment>
<protein>
    <recommendedName>
        <fullName evidence="5">Extracellular membrane protein CFEM domain-containing protein</fullName>
    </recommendedName>
</protein>
<feature type="signal peptide" evidence="2">
    <location>
        <begin position="1"/>
        <end position="20"/>
    </location>
</feature>
<feature type="compositionally biased region" description="Low complexity" evidence="1">
    <location>
        <begin position="110"/>
        <end position="161"/>
    </location>
</feature>
<dbReference type="Proteomes" id="UP000193411">
    <property type="component" value="Unassembled WGS sequence"/>
</dbReference>
<gene>
    <name evidence="3" type="ORF">BCR44DRAFT_1436848</name>
</gene>
<organism evidence="3 4">
    <name type="scientific">Catenaria anguillulae PL171</name>
    <dbReference type="NCBI Taxonomy" id="765915"/>
    <lineage>
        <taxon>Eukaryota</taxon>
        <taxon>Fungi</taxon>
        <taxon>Fungi incertae sedis</taxon>
        <taxon>Blastocladiomycota</taxon>
        <taxon>Blastocladiomycetes</taxon>
        <taxon>Blastocladiales</taxon>
        <taxon>Catenariaceae</taxon>
        <taxon>Catenaria</taxon>
    </lineage>
</organism>
<evidence type="ECO:0000256" key="1">
    <source>
        <dbReference type="SAM" id="MobiDB-lite"/>
    </source>
</evidence>
<evidence type="ECO:0000313" key="3">
    <source>
        <dbReference type="EMBL" id="ORZ34247.1"/>
    </source>
</evidence>